<dbReference type="AlphaFoldDB" id="A0A3D9JNC6"/>
<dbReference type="RefSeq" id="WP_181917821.1">
    <property type="nucleotide sequence ID" value="NZ_QRDZ01000017.1"/>
</dbReference>
<dbReference type="Proteomes" id="UP000256977">
    <property type="component" value="Unassembled WGS sequence"/>
</dbReference>
<feature type="domain" description="Bacterial spore germination immunoglobulin-like" evidence="1">
    <location>
        <begin position="69"/>
        <end position="138"/>
    </location>
</feature>
<dbReference type="EMBL" id="QRDZ01000017">
    <property type="protein sequence ID" value="RED75057.1"/>
    <property type="molecule type" value="Genomic_DNA"/>
</dbReference>
<evidence type="ECO:0000313" key="3">
    <source>
        <dbReference type="Proteomes" id="UP000256977"/>
    </source>
</evidence>
<dbReference type="Pfam" id="PF10648">
    <property type="entry name" value="Gmad2"/>
    <property type="match status" value="2"/>
</dbReference>
<comment type="caution">
    <text evidence="2">The sequence shown here is derived from an EMBL/GenBank/DDBJ whole genome shotgun (WGS) entry which is preliminary data.</text>
</comment>
<sequence>MNKKIIALSTAVVIGGSAFFGVMNTSWAQKFSQQFDQSFLKPAVKAAEETAKEEAFRNVKVSDRIVQYIVSGKARVHEGTYNYTVKQSGEVVAEGFGTASMGAPEWGAFTQEVSIPANKLSDDQALTMELFQIDMESGDAVNKTNFELNKESAVSTGKSVKTFRSIKVSDSNVQYTVTGKARVHEGTYNYAVKQDDVVVAEGFGTASMGAPEWGTFTQEVSIPASKLSGDQPLTFELYEIDMESGDAVNKVVYELK</sequence>
<keyword evidence="3" id="KW-1185">Reference proteome</keyword>
<gene>
    <name evidence="2" type="ORF">DFP98_11729</name>
</gene>
<evidence type="ECO:0000313" key="2">
    <source>
        <dbReference type="EMBL" id="RED75057.1"/>
    </source>
</evidence>
<name>A0A3D9JNC6_9BACL</name>
<proteinExistence type="predicted"/>
<reference evidence="2 3" key="1">
    <citation type="submission" date="2018-07" db="EMBL/GenBank/DDBJ databases">
        <title>Genomic Encyclopedia of Type Strains, Phase III (KMG-III): the genomes of soil and plant-associated and newly described type strains.</title>
        <authorList>
            <person name="Whitman W."/>
        </authorList>
    </citation>
    <scope>NUCLEOTIDE SEQUENCE [LARGE SCALE GENOMIC DNA]</scope>
    <source>
        <strain evidence="2 3">CECT 7287</strain>
    </source>
</reference>
<organism evidence="2 3">
    <name type="scientific">Cohnella phaseoli</name>
    <dbReference type="NCBI Taxonomy" id="456490"/>
    <lineage>
        <taxon>Bacteria</taxon>
        <taxon>Bacillati</taxon>
        <taxon>Bacillota</taxon>
        <taxon>Bacilli</taxon>
        <taxon>Bacillales</taxon>
        <taxon>Paenibacillaceae</taxon>
        <taxon>Cohnella</taxon>
    </lineage>
</organism>
<feature type="domain" description="Bacterial spore germination immunoglobulin-like" evidence="1">
    <location>
        <begin position="174"/>
        <end position="245"/>
    </location>
</feature>
<protein>
    <submittedName>
        <fullName evidence="2">Immunoglobulin-like protein involved in spore germination</fullName>
    </submittedName>
</protein>
<evidence type="ECO:0000259" key="1">
    <source>
        <dbReference type="Pfam" id="PF10648"/>
    </source>
</evidence>
<accession>A0A3D9JNC6</accession>
<dbReference type="InterPro" id="IPR018911">
    <property type="entry name" value="Gmad2_Ig-like_dom"/>
</dbReference>